<evidence type="ECO:0000256" key="3">
    <source>
        <dbReference type="ARBA" id="ARBA00022553"/>
    </source>
</evidence>
<reference evidence="12" key="1">
    <citation type="submission" date="2018-04" db="EMBL/GenBank/DDBJ databases">
        <authorList>
            <person name="Cornet L."/>
        </authorList>
    </citation>
    <scope>NUCLEOTIDE SEQUENCE [LARGE SCALE GENOMIC DNA]</scope>
</reference>
<evidence type="ECO:0000256" key="8">
    <source>
        <dbReference type="ARBA" id="ARBA00044926"/>
    </source>
</evidence>
<keyword evidence="5" id="KW-0460">Magnesium</keyword>
<evidence type="ECO:0000256" key="6">
    <source>
        <dbReference type="ARBA" id="ARBA00023235"/>
    </source>
</evidence>
<organism evidence="11 12">
    <name type="scientific">Leptolyngbya foveolarum</name>
    <dbReference type="NCBI Taxonomy" id="47253"/>
    <lineage>
        <taxon>Bacteria</taxon>
        <taxon>Bacillati</taxon>
        <taxon>Cyanobacteriota</taxon>
        <taxon>Cyanophyceae</taxon>
        <taxon>Leptolyngbyales</taxon>
        <taxon>Leptolyngbyaceae</taxon>
        <taxon>Leptolyngbya group</taxon>
        <taxon>Leptolyngbya</taxon>
    </lineage>
</organism>
<evidence type="ECO:0000256" key="1">
    <source>
        <dbReference type="ARBA" id="ARBA00001946"/>
    </source>
</evidence>
<proteinExistence type="inferred from homology"/>
<dbReference type="GO" id="GO:0008801">
    <property type="term" value="F:beta-phosphoglucomutase activity"/>
    <property type="evidence" value="ECO:0007669"/>
    <property type="project" value="UniProtKB-EC"/>
</dbReference>
<evidence type="ECO:0000256" key="4">
    <source>
        <dbReference type="ARBA" id="ARBA00022723"/>
    </source>
</evidence>
<comment type="similarity">
    <text evidence="2">Belongs to the HAD-like hydrolase superfamily. CbbY/CbbZ/Gph/YieH family.</text>
</comment>
<dbReference type="SFLD" id="SFLDS00003">
    <property type="entry name" value="Haloacid_Dehalogenase"/>
    <property type="match status" value="1"/>
</dbReference>
<evidence type="ECO:0000313" key="12">
    <source>
        <dbReference type="Proteomes" id="UP000249354"/>
    </source>
</evidence>
<dbReference type="SUPFAM" id="SSF56784">
    <property type="entry name" value="HAD-like"/>
    <property type="match status" value="1"/>
</dbReference>
<dbReference type="EC" id="5.4.2.6" evidence="9"/>
<dbReference type="InterPro" id="IPR051600">
    <property type="entry name" value="Beta-PGM-like"/>
</dbReference>
<keyword evidence="4" id="KW-0479">Metal-binding</keyword>
<dbReference type="PANTHER" id="PTHR46193">
    <property type="entry name" value="6-PHOSPHOGLUCONATE PHOSPHATASE"/>
    <property type="match status" value="1"/>
</dbReference>
<dbReference type="GO" id="GO:0016787">
    <property type="term" value="F:hydrolase activity"/>
    <property type="evidence" value="ECO:0007669"/>
    <property type="project" value="UniProtKB-KW"/>
</dbReference>
<evidence type="ECO:0000256" key="9">
    <source>
        <dbReference type="ARBA" id="ARBA00044968"/>
    </source>
</evidence>
<name>A0A2W4ULD2_9CYAN</name>
<comment type="catalytic activity">
    <reaction evidence="8">
        <text>beta-D-glucose 1-phosphate = beta-D-glucose 6-phosphate</text>
        <dbReference type="Rhea" id="RHEA:20113"/>
        <dbReference type="ChEBI" id="CHEBI:57684"/>
        <dbReference type="ChEBI" id="CHEBI:58247"/>
        <dbReference type="EC" id="5.4.2.6"/>
    </reaction>
</comment>
<dbReference type="Gene3D" id="3.40.50.1000">
    <property type="entry name" value="HAD superfamily/HAD-like"/>
    <property type="match status" value="1"/>
</dbReference>
<dbReference type="InterPro" id="IPR023198">
    <property type="entry name" value="PGP-like_dom2"/>
</dbReference>
<dbReference type="NCBIfam" id="TIGR01509">
    <property type="entry name" value="HAD-SF-IA-v3"/>
    <property type="match status" value="1"/>
</dbReference>
<evidence type="ECO:0000256" key="10">
    <source>
        <dbReference type="ARBA" id="ARBA00044991"/>
    </source>
</evidence>
<comment type="caution">
    <text evidence="11">The sequence shown here is derived from an EMBL/GenBank/DDBJ whole genome shotgun (WGS) entry which is preliminary data.</text>
</comment>
<reference evidence="11 12" key="2">
    <citation type="submission" date="2018-06" db="EMBL/GenBank/DDBJ databases">
        <title>Metagenomic assembly of (sub)arctic Cyanobacteria and their associated microbiome from non-axenic cultures.</title>
        <authorList>
            <person name="Baurain D."/>
        </authorList>
    </citation>
    <scope>NUCLEOTIDE SEQUENCE [LARGE SCALE GENOMIC DNA]</scope>
    <source>
        <strain evidence="11">ULC129bin1</strain>
    </source>
</reference>
<evidence type="ECO:0000256" key="2">
    <source>
        <dbReference type="ARBA" id="ARBA00006171"/>
    </source>
</evidence>
<evidence type="ECO:0000313" key="11">
    <source>
        <dbReference type="EMBL" id="PZO21663.1"/>
    </source>
</evidence>
<dbReference type="NCBIfam" id="TIGR02009">
    <property type="entry name" value="PGMB-YQAB-SF"/>
    <property type="match status" value="1"/>
</dbReference>
<dbReference type="Gene3D" id="1.10.150.240">
    <property type="entry name" value="Putative phosphatase, domain 2"/>
    <property type="match status" value="1"/>
</dbReference>
<keyword evidence="3" id="KW-0597">Phosphoprotein</keyword>
<dbReference type="GO" id="GO:0046872">
    <property type="term" value="F:metal ion binding"/>
    <property type="evidence" value="ECO:0007669"/>
    <property type="project" value="UniProtKB-KW"/>
</dbReference>
<keyword evidence="6" id="KW-0413">Isomerase</keyword>
<accession>A0A2W4ULD2</accession>
<dbReference type="PANTHER" id="PTHR46193:SF18">
    <property type="entry name" value="HEXITOL PHOSPHATASE B"/>
    <property type="match status" value="1"/>
</dbReference>
<dbReference type="Proteomes" id="UP000249354">
    <property type="component" value="Unassembled WGS sequence"/>
</dbReference>
<evidence type="ECO:0000256" key="7">
    <source>
        <dbReference type="ARBA" id="ARBA00023277"/>
    </source>
</evidence>
<evidence type="ECO:0000256" key="5">
    <source>
        <dbReference type="ARBA" id="ARBA00022842"/>
    </source>
</evidence>
<dbReference type="InterPro" id="IPR036412">
    <property type="entry name" value="HAD-like_sf"/>
</dbReference>
<sequence>MNTARALNQFEAMLFDLDGVLTPTATIHAACWKRVFDEFLKSRADSTGEPFVPFDLPKDYLSYVDGKPRYPGVESFLASRNIELPYGDPKDSPNQTTVCGIGNGKDSYFSTILREDGIEAFPGAVALVKHLRNQGIKTAVVSSSRNCKPVLKAAGITRLFDTIMDGRVAETLHLPGKPAPDTFLRAAADLAVSPEKAVVFEDAIAGVQAGQQGKFGLVIGVAEPENAQALLDNGANTVVADLGELLPTE</sequence>
<dbReference type="EMBL" id="QBMC01000019">
    <property type="protein sequence ID" value="PZO21663.1"/>
    <property type="molecule type" value="Genomic_DNA"/>
</dbReference>
<dbReference type="InterPro" id="IPR010976">
    <property type="entry name" value="B-phosphoglucomutase_hydrolase"/>
</dbReference>
<dbReference type="InterPro" id="IPR023214">
    <property type="entry name" value="HAD_sf"/>
</dbReference>
<keyword evidence="11" id="KW-0378">Hydrolase</keyword>
<comment type="cofactor">
    <cofactor evidence="1">
        <name>Mg(2+)</name>
        <dbReference type="ChEBI" id="CHEBI:18420"/>
    </cofactor>
</comment>
<dbReference type="AlphaFoldDB" id="A0A2W4ULD2"/>
<dbReference type="SFLD" id="SFLDG01129">
    <property type="entry name" value="C1.5:_HAD__Beta-PGM__Phosphata"/>
    <property type="match status" value="1"/>
</dbReference>
<protein>
    <recommendedName>
        <fullName evidence="10">Beta-phosphoglucomutase</fullName>
        <ecNumber evidence="9">5.4.2.6</ecNumber>
    </recommendedName>
</protein>
<gene>
    <name evidence="11" type="ORF">DCF25_04805</name>
</gene>
<keyword evidence="7" id="KW-0119">Carbohydrate metabolism</keyword>
<dbReference type="Pfam" id="PF00702">
    <property type="entry name" value="Hydrolase"/>
    <property type="match status" value="1"/>
</dbReference>
<dbReference type="InterPro" id="IPR006439">
    <property type="entry name" value="HAD-SF_hydro_IA"/>
</dbReference>